<keyword evidence="3" id="KW-1185">Reference proteome</keyword>
<dbReference type="Proteomes" id="UP000299102">
    <property type="component" value="Unassembled WGS sequence"/>
</dbReference>
<evidence type="ECO:0000313" key="2">
    <source>
        <dbReference type="EMBL" id="GBP62001.1"/>
    </source>
</evidence>
<gene>
    <name evidence="2" type="ORF">EVAR_41009_1</name>
</gene>
<reference evidence="2 3" key="1">
    <citation type="journal article" date="2019" name="Commun. Biol.">
        <title>The bagworm genome reveals a unique fibroin gene that provides high tensile strength.</title>
        <authorList>
            <person name="Kono N."/>
            <person name="Nakamura H."/>
            <person name="Ohtoshi R."/>
            <person name="Tomita M."/>
            <person name="Numata K."/>
            <person name="Arakawa K."/>
        </authorList>
    </citation>
    <scope>NUCLEOTIDE SEQUENCE [LARGE SCALE GENOMIC DNA]</scope>
</reference>
<name>A0A4C1XDL6_EUMVA</name>
<sequence length="95" mass="10650">MSDSSMEGARLASSPVFSRTRTLFHCRPQVYFRLKPKPRRTDVFHVEESSSESSRIRICMSYVCGPTADNDPHQRREAGTRGLMCPPMNGKSASA</sequence>
<dbReference type="EMBL" id="BGZK01000828">
    <property type="protein sequence ID" value="GBP62001.1"/>
    <property type="molecule type" value="Genomic_DNA"/>
</dbReference>
<comment type="caution">
    <text evidence="2">The sequence shown here is derived from an EMBL/GenBank/DDBJ whole genome shotgun (WGS) entry which is preliminary data.</text>
</comment>
<dbReference type="AlphaFoldDB" id="A0A4C1XDL6"/>
<organism evidence="2 3">
    <name type="scientific">Eumeta variegata</name>
    <name type="common">Bagworm moth</name>
    <name type="synonym">Eumeta japonica</name>
    <dbReference type="NCBI Taxonomy" id="151549"/>
    <lineage>
        <taxon>Eukaryota</taxon>
        <taxon>Metazoa</taxon>
        <taxon>Ecdysozoa</taxon>
        <taxon>Arthropoda</taxon>
        <taxon>Hexapoda</taxon>
        <taxon>Insecta</taxon>
        <taxon>Pterygota</taxon>
        <taxon>Neoptera</taxon>
        <taxon>Endopterygota</taxon>
        <taxon>Lepidoptera</taxon>
        <taxon>Glossata</taxon>
        <taxon>Ditrysia</taxon>
        <taxon>Tineoidea</taxon>
        <taxon>Psychidae</taxon>
        <taxon>Oiketicinae</taxon>
        <taxon>Eumeta</taxon>
    </lineage>
</organism>
<protein>
    <submittedName>
        <fullName evidence="2">Uncharacterized protein</fullName>
    </submittedName>
</protein>
<evidence type="ECO:0000313" key="3">
    <source>
        <dbReference type="Proteomes" id="UP000299102"/>
    </source>
</evidence>
<feature type="compositionally biased region" description="Basic and acidic residues" evidence="1">
    <location>
        <begin position="70"/>
        <end position="79"/>
    </location>
</feature>
<accession>A0A4C1XDL6</accession>
<evidence type="ECO:0000256" key="1">
    <source>
        <dbReference type="SAM" id="MobiDB-lite"/>
    </source>
</evidence>
<feature type="region of interest" description="Disordered" evidence="1">
    <location>
        <begin position="67"/>
        <end position="95"/>
    </location>
</feature>
<proteinExistence type="predicted"/>